<dbReference type="Gene3D" id="1.50.10.10">
    <property type="match status" value="1"/>
</dbReference>
<keyword evidence="4" id="KW-0325">Glycoprotein</keyword>
<comment type="similarity">
    <text evidence="2">Belongs to the glycosyl hydrolase 47 family.</text>
</comment>
<dbReference type="AlphaFoldDB" id="A0A238U730"/>
<dbReference type="EC" id="3.2.1.-" evidence="5"/>
<keyword evidence="6" id="KW-1185">Reference proteome</keyword>
<dbReference type="OrthoDB" id="1110235at2"/>
<dbReference type="Proteomes" id="UP000215214">
    <property type="component" value="Chromosome TJEJU"/>
</dbReference>
<dbReference type="InterPro" id="IPR001382">
    <property type="entry name" value="Glyco_hydro_47"/>
</dbReference>
<keyword evidence="3" id="KW-0256">Endoplasmic reticulum</keyword>
<keyword evidence="5" id="KW-0378">Hydrolase</keyword>
<name>A0A238U730_9FLAO</name>
<dbReference type="GO" id="GO:1904380">
    <property type="term" value="P:endoplasmic reticulum mannose trimming"/>
    <property type="evidence" value="ECO:0007669"/>
    <property type="project" value="InterPro"/>
</dbReference>
<dbReference type="PROSITE" id="PS51257">
    <property type="entry name" value="PROKAR_LIPOPROTEIN"/>
    <property type="match status" value="1"/>
</dbReference>
<dbReference type="InterPro" id="IPR012341">
    <property type="entry name" value="6hp_glycosidase-like_sf"/>
</dbReference>
<accession>A0A238U730</accession>
<evidence type="ECO:0000313" key="6">
    <source>
        <dbReference type="Proteomes" id="UP000215214"/>
    </source>
</evidence>
<protein>
    <submittedName>
        <fullName evidence="5">Glycoside hydrolase family 47. Probable alpha-mannosidase</fullName>
        <ecNumber evidence="5">3.2.1.-</ecNumber>
    </submittedName>
</protein>
<dbReference type="RefSeq" id="WP_157730118.1">
    <property type="nucleotide sequence ID" value="NZ_LT899436.1"/>
</dbReference>
<reference evidence="5 6" key="1">
    <citation type="submission" date="2017-07" db="EMBL/GenBank/DDBJ databases">
        <authorList>
            <person name="Sun Z.S."/>
            <person name="Albrecht U."/>
            <person name="Echele G."/>
            <person name="Lee C.C."/>
        </authorList>
    </citation>
    <scope>NUCLEOTIDE SEQUENCE [LARGE SCALE GENOMIC DNA]</scope>
    <source>
        <strain evidence="6">type strain: KCTC 22618</strain>
    </source>
</reference>
<dbReference type="PRINTS" id="PR00747">
    <property type="entry name" value="GLYHDRLASE47"/>
</dbReference>
<keyword evidence="5" id="KW-0326">Glycosidase</keyword>
<dbReference type="GO" id="GO:0004571">
    <property type="term" value="F:mannosyl-oligosaccharide 1,2-alpha-mannosidase activity"/>
    <property type="evidence" value="ECO:0007669"/>
    <property type="project" value="InterPro"/>
</dbReference>
<dbReference type="InterPro" id="IPR044674">
    <property type="entry name" value="EDEM1/2/3"/>
</dbReference>
<dbReference type="InterPro" id="IPR036026">
    <property type="entry name" value="Seven-hairpin_glycosidases"/>
</dbReference>
<proteinExistence type="inferred from homology"/>
<evidence type="ECO:0000313" key="5">
    <source>
        <dbReference type="EMBL" id="SNR14865.1"/>
    </source>
</evidence>
<dbReference type="SUPFAM" id="SSF48225">
    <property type="entry name" value="Seven-hairpin glycosidases"/>
    <property type="match status" value="1"/>
</dbReference>
<gene>
    <name evidence="5" type="ORF">TJEJU_1115</name>
</gene>
<evidence type="ECO:0000256" key="3">
    <source>
        <dbReference type="ARBA" id="ARBA00022824"/>
    </source>
</evidence>
<organism evidence="5 6">
    <name type="scientific">Tenacibaculum jejuense</name>
    <dbReference type="NCBI Taxonomy" id="584609"/>
    <lineage>
        <taxon>Bacteria</taxon>
        <taxon>Pseudomonadati</taxon>
        <taxon>Bacteroidota</taxon>
        <taxon>Flavobacteriia</taxon>
        <taxon>Flavobacteriales</taxon>
        <taxon>Flavobacteriaceae</taxon>
        <taxon>Tenacibaculum</taxon>
    </lineage>
</organism>
<dbReference type="EMBL" id="LT899436">
    <property type="protein sequence ID" value="SNR14865.1"/>
    <property type="molecule type" value="Genomic_DNA"/>
</dbReference>
<evidence type="ECO:0000256" key="1">
    <source>
        <dbReference type="ARBA" id="ARBA00004240"/>
    </source>
</evidence>
<sequence>MRFLFFFSLLLFLSCNTSTKTEKKELKTSVSKNDTIQSYTAEEIKLETLRSWEAYKKYAWGYDVLLPLSKSGYNWYKESLGISPFDAYSTLAVMGLTKEAKEIEEYALSKDWNQDVYVQVFEVNIRILGGLLAIYDHTQNPKILEKAIDFADRLLPAFNSPTGMPYHSVNLKTGKTSGNQGEGKGNVVNVAQAATYLFEFGILSYYAKDPKYYQAAKKATKAVFSRKSEIGLPGDFIDVESGKWTNNWHYLQAGVDSYYEYMFKSNFLFPDPEIKEIWEYSLGKINKYLAEDYNGKRFYTCVNMHTGEVVKRSVSLYDAFFPAVQALHGDLENAEKNMETWDWIWNKYGLLPTRYLYEKDAIEYANSELNPEIIESAYYLHQITGKEKYINMIYKYWNDLKLCCRNDVAFHSIENVSTMEKKDYLATFFYAETLKYFYVAVADKDLFDFNDYVFNTEAHPFKRNHFDPEKAKEYLGIE</sequence>
<dbReference type="GO" id="GO:0005975">
    <property type="term" value="P:carbohydrate metabolic process"/>
    <property type="evidence" value="ECO:0007669"/>
    <property type="project" value="InterPro"/>
</dbReference>
<comment type="subcellular location">
    <subcellularLocation>
        <location evidence="1">Endoplasmic reticulum</location>
    </subcellularLocation>
</comment>
<dbReference type="GO" id="GO:0016020">
    <property type="term" value="C:membrane"/>
    <property type="evidence" value="ECO:0007669"/>
    <property type="project" value="InterPro"/>
</dbReference>
<evidence type="ECO:0000256" key="4">
    <source>
        <dbReference type="ARBA" id="ARBA00023180"/>
    </source>
</evidence>
<dbReference type="KEGG" id="tje:TJEJU_1115"/>
<dbReference type="Pfam" id="PF01532">
    <property type="entry name" value="Glyco_hydro_47"/>
    <property type="match status" value="1"/>
</dbReference>
<evidence type="ECO:0000256" key="2">
    <source>
        <dbReference type="ARBA" id="ARBA00007658"/>
    </source>
</evidence>
<dbReference type="GO" id="GO:0005509">
    <property type="term" value="F:calcium ion binding"/>
    <property type="evidence" value="ECO:0007669"/>
    <property type="project" value="InterPro"/>
</dbReference>
<dbReference type="PANTHER" id="PTHR45679">
    <property type="entry name" value="ER DEGRADATION-ENHANCING ALPHA-MANNOSIDASE-LIKE PROTEIN 2"/>
    <property type="match status" value="1"/>
</dbReference>